<dbReference type="RefSeq" id="WP_124739753.1">
    <property type="nucleotide sequence ID" value="NZ_CP034086.1"/>
</dbReference>
<evidence type="ECO:0000313" key="2">
    <source>
        <dbReference type="Proteomes" id="UP000273982"/>
    </source>
</evidence>
<name>A0A3G8MAH9_9HYPH</name>
<proteinExistence type="predicted"/>
<organism evidence="1 2">
    <name type="scientific">Methylocystis rosea</name>
    <dbReference type="NCBI Taxonomy" id="173366"/>
    <lineage>
        <taxon>Bacteria</taxon>
        <taxon>Pseudomonadati</taxon>
        <taxon>Pseudomonadota</taxon>
        <taxon>Alphaproteobacteria</taxon>
        <taxon>Hyphomicrobiales</taxon>
        <taxon>Methylocystaceae</taxon>
        <taxon>Methylocystis</taxon>
    </lineage>
</organism>
<gene>
    <name evidence="1" type="ORF">EHO51_16270</name>
</gene>
<reference evidence="1 2" key="1">
    <citation type="submission" date="2018-11" db="EMBL/GenBank/DDBJ databases">
        <title>Genome squencing of methanotrophic bacteria isolated from alkaline groundwater in Korea.</title>
        <authorList>
            <person name="Nguyen L.N."/>
        </authorList>
    </citation>
    <scope>NUCLEOTIDE SEQUENCE [LARGE SCALE GENOMIC DNA]</scope>
    <source>
        <strain evidence="1 2">GW6</strain>
    </source>
</reference>
<accession>A0A3G8MAH9</accession>
<dbReference type="KEGG" id="mros:EHO51_16270"/>
<dbReference type="EMBL" id="CP034086">
    <property type="protein sequence ID" value="AZG78162.1"/>
    <property type="molecule type" value="Genomic_DNA"/>
</dbReference>
<dbReference type="Proteomes" id="UP000273982">
    <property type="component" value="Chromosome"/>
</dbReference>
<protein>
    <submittedName>
        <fullName evidence="1">Baseplate assembly protein</fullName>
    </submittedName>
</protein>
<sequence length="308" mass="33212">MIVLSAETIDLSRLPAPDAIEPLDYGTLQSAFMERFIAVWAAARAIDPSLPQYDVQTLETDPAVITSEAWSYLRLLDRARVNDAVRAVLAPLAKGDDLDNVVARVNIARLAVIPATESIPAVMESDERLLLRYLLAFSRPAAGTRERYLFEAYTALPILHHAAVNGRAVHGRRGDIDIVLAGPDGRDLTDEEMFTVSDRLLAEDVKPEAVSVICLRAQRRLYDFAGALVVAKGPDLTAVTSEAEARIRASAKERMKIGDFVPVNSLAGAAYGPGVLRASATAPATDVSANPYAIPILRNVALDAEAQT</sequence>
<dbReference type="AlphaFoldDB" id="A0A3G8MAH9"/>
<evidence type="ECO:0000313" key="1">
    <source>
        <dbReference type="EMBL" id="AZG78162.1"/>
    </source>
</evidence>